<keyword evidence="2 5" id="KW-0645">Protease</keyword>
<dbReference type="SUPFAM" id="SSF52743">
    <property type="entry name" value="Subtilisin-like"/>
    <property type="match status" value="1"/>
</dbReference>
<evidence type="ECO:0000259" key="9">
    <source>
        <dbReference type="Pfam" id="PF00082"/>
    </source>
</evidence>
<accession>A0AAC8TEN8</accession>
<dbReference type="GO" id="GO:0004252">
    <property type="term" value="F:serine-type endopeptidase activity"/>
    <property type="evidence" value="ECO:0007669"/>
    <property type="project" value="UniProtKB-UniRule"/>
</dbReference>
<dbReference type="InterPro" id="IPR022398">
    <property type="entry name" value="Peptidase_S8_His-AS"/>
</dbReference>
<evidence type="ECO:0000256" key="2">
    <source>
        <dbReference type="ARBA" id="ARBA00022670"/>
    </source>
</evidence>
<dbReference type="InterPro" id="IPR037045">
    <property type="entry name" value="S8pro/Inhibitor_I9_sf"/>
</dbReference>
<gene>
    <name evidence="11" type="ORF">AA314_04789</name>
    <name evidence="12" type="ORF">ATI61_118166</name>
</gene>
<evidence type="ECO:0000259" key="10">
    <source>
        <dbReference type="Pfam" id="PF05922"/>
    </source>
</evidence>
<dbReference type="EMBL" id="QUMU01000018">
    <property type="protein sequence ID" value="REG22961.1"/>
    <property type="molecule type" value="Genomic_DNA"/>
</dbReference>
<dbReference type="FunFam" id="3.40.50.200:FF:000014">
    <property type="entry name" value="Proteinase K"/>
    <property type="match status" value="1"/>
</dbReference>
<evidence type="ECO:0000256" key="4">
    <source>
        <dbReference type="ARBA" id="ARBA00022825"/>
    </source>
</evidence>
<evidence type="ECO:0000256" key="8">
    <source>
        <dbReference type="SAM" id="SignalP"/>
    </source>
</evidence>
<evidence type="ECO:0000256" key="7">
    <source>
        <dbReference type="SAM" id="MobiDB-lite"/>
    </source>
</evidence>
<keyword evidence="8" id="KW-0732">Signal</keyword>
<dbReference type="InterPro" id="IPR015500">
    <property type="entry name" value="Peptidase_S8_subtilisin-rel"/>
</dbReference>
<organism evidence="11 13">
    <name type="scientific">Archangium gephyra</name>
    <dbReference type="NCBI Taxonomy" id="48"/>
    <lineage>
        <taxon>Bacteria</taxon>
        <taxon>Pseudomonadati</taxon>
        <taxon>Myxococcota</taxon>
        <taxon>Myxococcia</taxon>
        <taxon>Myxococcales</taxon>
        <taxon>Cystobacterineae</taxon>
        <taxon>Archangiaceae</taxon>
        <taxon>Archangium</taxon>
    </lineage>
</organism>
<dbReference type="InterPro" id="IPR023828">
    <property type="entry name" value="Peptidase_S8_Ser-AS"/>
</dbReference>
<dbReference type="CDD" id="cd04077">
    <property type="entry name" value="Peptidases_S8_PCSK9_ProteinaseK_like"/>
    <property type="match status" value="1"/>
</dbReference>
<reference evidence="12 14" key="2">
    <citation type="submission" date="2018-08" db="EMBL/GenBank/DDBJ databases">
        <title>Genomic Encyclopedia of Archaeal and Bacterial Type Strains, Phase II (KMG-II): from individual species to whole genera.</title>
        <authorList>
            <person name="Goeker M."/>
        </authorList>
    </citation>
    <scope>NUCLEOTIDE SEQUENCE [LARGE SCALE GENOMIC DNA]</scope>
    <source>
        <strain evidence="12 14">DSM 2261</strain>
    </source>
</reference>
<reference evidence="11 13" key="1">
    <citation type="submission" date="2015-05" db="EMBL/GenBank/DDBJ databases">
        <title>Genome assembly of Archangium gephyra DSM 2261.</title>
        <authorList>
            <person name="Sharma G."/>
            <person name="Subramanian S."/>
        </authorList>
    </citation>
    <scope>NUCLEOTIDE SEQUENCE [LARGE SCALE GENOMIC DNA]</scope>
    <source>
        <strain evidence="11 13">DSM 2261</strain>
    </source>
</reference>
<evidence type="ECO:0000313" key="14">
    <source>
        <dbReference type="Proteomes" id="UP000256345"/>
    </source>
</evidence>
<comment type="similarity">
    <text evidence="1 5 6">Belongs to the peptidase S8 family.</text>
</comment>
<dbReference type="PROSITE" id="PS00137">
    <property type="entry name" value="SUBTILASE_HIS"/>
    <property type="match status" value="1"/>
</dbReference>
<dbReference type="InterPro" id="IPR013783">
    <property type="entry name" value="Ig-like_fold"/>
</dbReference>
<evidence type="ECO:0000313" key="12">
    <source>
        <dbReference type="EMBL" id="REG22961.1"/>
    </source>
</evidence>
<evidence type="ECO:0000256" key="5">
    <source>
        <dbReference type="PROSITE-ProRule" id="PRU01240"/>
    </source>
</evidence>
<keyword evidence="14" id="KW-1185">Reference proteome</keyword>
<evidence type="ECO:0000313" key="11">
    <source>
        <dbReference type="EMBL" id="AKJ03163.1"/>
    </source>
</evidence>
<feature type="domain" description="Peptidase S8/S53" evidence="9">
    <location>
        <begin position="159"/>
        <end position="377"/>
    </location>
</feature>
<dbReference type="Gene3D" id="3.30.70.80">
    <property type="entry name" value="Peptidase S8 propeptide/proteinase inhibitor I9"/>
    <property type="match status" value="1"/>
</dbReference>
<feature type="chain" id="PRO_5042110090" evidence="8">
    <location>
        <begin position="20"/>
        <end position="1593"/>
    </location>
</feature>
<keyword evidence="3 5" id="KW-0378">Hydrolase</keyword>
<dbReference type="EMBL" id="CP011509">
    <property type="protein sequence ID" value="AKJ03163.1"/>
    <property type="molecule type" value="Genomic_DNA"/>
</dbReference>
<dbReference type="Gene3D" id="2.60.40.10">
    <property type="entry name" value="Immunoglobulins"/>
    <property type="match status" value="9"/>
</dbReference>
<proteinExistence type="inferred from homology"/>
<dbReference type="SUPFAM" id="SSF54897">
    <property type="entry name" value="Protease propeptides/inhibitors"/>
    <property type="match status" value="1"/>
</dbReference>
<dbReference type="Proteomes" id="UP000035579">
    <property type="component" value="Chromosome"/>
</dbReference>
<feature type="active site" description="Charge relay system" evidence="5">
    <location>
        <position position="162"/>
    </location>
</feature>
<evidence type="ECO:0000256" key="1">
    <source>
        <dbReference type="ARBA" id="ARBA00011073"/>
    </source>
</evidence>
<dbReference type="KEGG" id="age:AA314_04789"/>
<dbReference type="PROSITE" id="PS00136">
    <property type="entry name" value="SUBTILASE_ASP"/>
    <property type="match status" value="1"/>
</dbReference>
<dbReference type="GO" id="GO:0005615">
    <property type="term" value="C:extracellular space"/>
    <property type="evidence" value="ECO:0007669"/>
    <property type="project" value="TreeGrafter"/>
</dbReference>
<name>A0AAC8TEN8_9BACT</name>
<dbReference type="PROSITE" id="PS51892">
    <property type="entry name" value="SUBTILASE"/>
    <property type="match status" value="1"/>
</dbReference>
<dbReference type="PANTHER" id="PTHR43806">
    <property type="entry name" value="PEPTIDASE S8"/>
    <property type="match status" value="1"/>
</dbReference>
<feature type="compositionally biased region" description="Polar residues" evidence="7">
    <location>
        <begin position="1087"/>
        <end position="1103"/>
    </location>
</feature>
<feature type="active site" description="Charge relay system" evidence="5">
    <location>
        <position position="195"/>
    </location>
</feature>
<dbReference type="PANTHER" id="PTHR43806:SF11">
    <property type="entry name" value="CEREVISIN-RELATED"/>
    <property type="match status" value="1"/>
</dbReference>
<protein>
    <submittedName>
        <fullName evidence="11">Alkaline serine exoprotease A</fullName>
    </submittedName>
    <submittedName>
        <fullName evidence="12">Ig-like domain-containing protein</fullName>
    </submittedName>
</protein>
<dbReference type="PROSITE" id="PS51257">
    <property type="entry name" value="PROKAR_LIPOPROTEIN"/>
    <property type="match status" value="1"/>
</dbReference>
<evidence type="ECO:0000313" key="13">
    <source>
        <dbReference type="Proteomes" id="UP000035579"/>
    </source>
</evidence>
<dbReference type="Pfam" id="PF00082">
    <property type="entry name" value="Peptidase_S8"/>
    <property type="match status" value="1"/>
</dbReference>
<feature type="region of interest" description="Disordered" evidence="7">
    <location>
        <begin position="1078"/>
        <end position="1103"/>
    </location>
</feature>
<dbReference type="InterPro" id="IPR023827">
    <property type="entry name" value="Peptidase_S8_Asp-AS"/>
</dbReference>
<sequence length="1593" mass="164558">MRSRLWTVVLLAACLLAVGCEQSPETALPEGFAPQKLRLAQPARAVQDRYIVVLAEEKGVAASAEDTRKRITSLAGAHGAQPRRTYTHALKGFTAAMSQEAARRMSTDPRVRYIEQDRLFRQSGTQSNAIWGLDRIDQRNLPLNGTYSYEYTGAGVHAYIVDTGVLSTHVEFTGRMRPGFDSIGDGLGTEDCRGHGTHVAGTVGGSTVGVAKDVLLHPVRVLDCEGQGTLEQVLAGIDWIAAHHEKPAVANLSLGGEATQSLDDAVTATIAAGVTFVVAAGNDGWEACSTSPARAPQALTVGATDESDARAWFSNYGTCVDLFAPGQGILSAWFTGDTDMEYADGTSMATPHVAGAVALYLEGHPTAAPAEVNEEITARSTPDLVVEPGLGSPNRLLHSACMGKGNSVRPVVSLTAPAHGATLGGNVTLTATASDDVGVTRVDFSADGQLIGSDTTAPYSIVWDSRDHNNGAATLSARAFDSSCNSAASSVEVTLDNPGIALYDPVMGVPRCLTPSSSCDSMGLLAGRGVNFGPEQHQPNTLGGSCADGQEGLYGLYQFDPSLERLRVIRMDGTPFAPGKEVKLEVNFWASLEPSNEMLDLFYAADANAPSWTYLTTLRPYTSGYLTMSTTYVLPAGPLQAVRGVYRTYGMPMPCSPGEMDDHDDLVFAVGTDVDTTPPTASLTAPAAGATVKNTVTLSASASDNFGVTRVEFYAGSTLLGSDSSPPFSFSWDSRSVSNGAHALSVIAFDAAGLSSSGGSAVTVTVDNDWIPPTVSLTAPAAGATITGSVTVSATASDNVGVTKVEFYDGSTLVGSDTSSPFSVSWNSRNGSNGARTLTARALDAVGNNATSAPVTVTANNDFTPPTVALTAPAEGSTVTGTLTFTATATDDRGMSKVEFLSGSTVLCSDTSSPYSCSYNTRNLSNGPRVLTARATDTATNTALSSVNVVFDNDLTAPTSAITSPTAGAVLSGIVLIEATASDDRGTVSKVEFYLGSTLLGTDTTAPFSFSWDTQGQVNGAYTLKTRAYDPIGNAAYSATVSVSILHPGTAGYDATRGVPLCPEVTYRCDTTTLVRGRANLGPEPHQPNTLGGSCADGTSGTFHSSPSIDQILVSRVDRTPFAPGKEVKVDVTVWVSSTANERLDLFYAADAGAPSWTYLTTLSPTATGARVLSTTYLLPSGAQQALRAVYRSGGSTSECNAGTVNDHDDLVFAVGTDVDTTPPTASLTAPAAGATLKGTVTLSASASDNFGVARVDFYAGSTLLSSDTTAPFSFSWDTRSASNGAYSLSAIAFDAAGLSSSGGSTVTVTVDNDFVPPTVSITAPAAGATVKNTVTVSAAASDNVGVTKVEFYDGDTLVGSDTASPFSVSWNSRNGPNGPRVLTARALDAVGYSTTSAPLTVTADNDFTPPSVVITTPTEGSTVTGTITLTASATDDRGIYKVEFYAGTTLVCTDNTVPYSCSYNTRGLSNGPRALTSRAYDTSNNITVSAPVNVVFDNDLTAPTSALTSPTAGAVLSGTVLIEATASDDRGTVSKVDFYLGSTLLGSDTTAPFSFSWDTTTRANGANTLKSRAVDPAGNAAYSATVSITVSN</sequence>
<dbReference type="InterPro" id="IPR034193">
    <property type="entry name" value="PCSK9_ProteinaseK-like"/>
</dbReference>
<dbReference type="PRINTS" id="PR00723">
    <property type="entry name" value="SUBTILISIN"/>
</dbReference>
<dbReference type="Pfam" id="PF17957">
    <property type="entry name" value="Big_7"/>
    <property type="match status" value="9"/>
</dbReference>
<evidence type="ECO:0000256" key="3">
    <source>
        <dbReference type="ARBA" id="ARBA00022801"/>
    </source>
</evidence>
<dbReference type="InterPro" id="IPR010259">
    <property type="entry name" value="S8pro/Inhibitor_I9"/>
</dbReference>
<dbReference type="Gene3D" id="3.40.50.200">
    <property type="entry name" value="Peptidase S8/S53 domain"/>
    <property type="match status" value="1"/>
</dbReference>
<feature type="domain" description="Inhibitor I9" evidence="10">
    <location>
        <begin position="49"/>
        <end position="118"/>
    </location>
</feature>
<dbReference type="GO" id="GO:0006508">
    <property type="term" value="P:proteolysis"/>
    <property type="evidence" value="ECO:0007669"/>
    <property type="project" value="UniProtKB-KW"/>
</dbReference>
<dbReference type="Pfam" id="PF05922">
    <property type="entry name" value="Inhibitor_I9"/>
    <property type="match status" value="1"/>
</dbReference>
<feature type="active site" description="Charge relay system" evidence="5">
    <location>
        <position position="347"/>
    </location>
</feature>
<evidence type="ECO:0000256" key="6">
    <source>
        <dbReference type="RuleBase" id="RU003355"/>
    </source>
</evidence>
<dbReference type="PROSITE" id="PS00138">
    <property type="entry name" value="SUBTILASE_SER"/>
    <property type="match status" value="1"/>
</dbReference>
<dbReference type="Proteomes" id="UP000256345">
    <property type="component" value="Unassembled WGS sequence"/>
</dbReference>
<dbReference type="InterPro" id="IPR000209">
    <property type="entry name" value="Peptidase_S8/S53_dom"/>
</dbReference>
<dbReference type="InterPro" id="IPR050131">
    <property type="entry name" value="Peptidase_S8_subtilisin-like"/>
</dbReference>
<keyword evidence="4 5" id="KW-0720">Serine protease</keyword>
<dbReference type="InterPro" id="IPR036852">
    <property type="entry name" value="Peptidase_S8/S53_dom_sf"/>
</dbReference>
<dbReference type="RefSeq" id="WP_116120991.1">
    <property type="nucleotide sequence ID" value="NZ_CP011509.1"/>
</dbReference>
<feature type="signal peptide" evidence="8">
    <location>
        <begin position="1"/>
        <end position="19"/>
    </location>
</feature>